<gene>
    <name evidence="2" type="ORF">ASTO00021_LOCUS14929</name>
</gene>
<feature type="transmembrane region" description="Helical" evidence="1">
    <location>
        <begin position="263"/>
        <end position="284"/>
    </location>
</feature>
<feature type="transmembrane region" description="Helical" evidence="1">
    <location>
        <begin position="89"/>
        <end position="106"/>
    </location>
</feature>
<evidence type="ECO:0000256" key="1">
    <source>
        <dbReference type="SAM" id="Phobius"/>
    </source>
</evidence>
<name>A0A7S3PN77_9STRA</name>
<feature type="transmembrane region" description="Helical" evidence="1">
    <location>
        <begin position="202"/>
        <end position="221"/>
    </location>
</feature>
<keyword evidence="1" id="KW-0472">Membrane</keyword>
<accession>A0A7S3PN77</accession>
<evidence type="ECO:0008006" key="3">
    <source>
        <dbReference type="Google" id="ProtNLM"/>
    </source>
</evidence>
<organism evidence="2">
    <name type="scientific">Aplanochytrium stocchinoi</name>
    <dbReference type="NCBI Taxonomy" id="215587"/>
    <lineage>
        <taxon>Eukaryota</taxon>
        <taxon>Sar</taxon>
        <taxon>Stramenopiles</taxon>
        <taxon>Bigyra</taxon>
        <taxon>Labyrinthulomycetes</taxon>
        <taxon>Thraustochytrida</taxon>
        <taxon>Thraustochytriidae</taxon>
        <taxon>Aplanochytrium</taxon>
    </lineage>
</organism>
<feature type="transmembrane region" description="Helical" evidence="1">
    <location>
        <begin position="329"/>
        <end position="348"/>
    </location>
</feature>
<dbReference type="AlphaFoldDB" id="A0A7S3PN77"/>
<keyword evidence="1" id="KW-1133">Transmembrane helix</keyword>
<reference evidence="2" key="1">
    <citation type="submission" date="2021-01" db="EMBL/GenBank/DDBJ databases">
        <authorList>
            <person name="Corre E."/>
            <person name="Pelletier E."/>
            <person name="Niang G."/>
            <person name="Scheremetjew M."/>
            <person name="Finn R."/>
            <person name="Kale V."/>
            <person name="Holt S."/>
            <person name="Cochrane G."/>
            <person name="Meng A."/>
            <person name="Brown T."/>
            <person name="Cohen L."/>
        </authorList>
    </citation>
    <scope>NUCLEOTIDE SEQUENCE</scope>
    <source>
        <strain evidence="2">GSBS06</strain>
    </source>
</reference>
<keyword evidence="1" id="KW-0812">Transmembrane</keyword>
<sequence length="547" mass="62569">MKYTAIILNMNFTRKLIYKKGTGQANSKKEVTELNKSNLELKFNLQKIFLQKIWPEIKVLCSLFATYAFNENSHTFPGFIPKDVIKLKFLLIICTVVSCLGFLYLLDGNPDPFFIGHRNLYCSKTLGSESLQRFPSALEFRSTLETCRELCIANRNCSVFTYGRWEKGLRPLLGFGAEMRCQLFSKCKPSFWGGTDAYLKNFNVVLFAYFLNFPINVLALLGGFRCILLCLSLASALLLILGLTLLCTLLTPGIKTMVSLTETIYVFLFQASFVYLLLSTALQLKCRRRQSLQRENRKSGRLRELEALLKEEVLSLGQTKMRLFTWSQIIDLVLSSTTMLLITILIIQGSEWIFFDNTFMRNFNLFNISTRVVFGIMGDKIIYVLVLGLAANVVASSKEASNILGKIKTTCTCLLSYDMNAELIFLAVNIARDAVHYENQLLEAIVTEKIIRSSGHRKDSRELYFQRCISKLRSESRTTQTIQKTVDPIPSAIRSNLKAYTNHKAITILRKCLTFDTDEISTKYIHQYPVFWNDTGINHNPIRKFLR</sequence>
<feature type="transmembrane region" description="Helical" evidence="1">
    <location>
        <begin position="228"/>
        <end position="251"/>
    </location>
</feature>
<proteinExistence type="predicted"/>
<evidence type="ECO:0000313" key="2">
    <source>
        <dbReference type="EMBL" id="CAE0444890.1"/>
    </source>
</evidence>
<dbReference type="EMBL" id="HBIN01019581">
    <property type="protein sequence ID" value="CAE0444890.1"/>
    <property type="molecule type" value="Transcribed_RNA"/>
</dbReference>
<feature type="transmembrane region" description="Helical" evidence="1">
    <location>
        <begin position="368"/>
        <end position="394"/>
    </location>
</feature>
<protein>
    <recommendedName>
        <fullName evidence="3">Apple domain-containing protein</fullName>
    </recommendedName>
</protein>